<accession>A0AAW8V9U9</accession>
<organism evidence="1 2">
    <name type="scientific">Pasteurella multocida</name>
    <dbReference type="NCBI Taxonomy" id="747"/>
    <lineage>
        <taxon>Bacteria</taxon>
        <taxon>Pseudomonadati</taxon>
        <taxon>Pseudomonadota</taxon>
        <taxon>Gammaproteobacteria</taxon>
        <taxon>Pasteurellales</taxon>
        <taxon>Pasteurellaceae</taxon>
        <taxon>Pasteurella</taxon>
    </lineage>
</organism>
<dbReference type="AlphaFoldDB" id="A0AAW8V9U9"/>
<gene>
    <name evidence="1" type="ORF">NQF69_11470</name>
</gene>
<protein>
    <recommendedName>
        <fullName evidence="3">Zinc finger Ogr/Delta-type domain-containing protein</fullName>
    </recommendedName>
</protein>
<dbReference type="RefSeq" id="WP_223132029.1">
    <property type="nucleotide sequence ID" value="NZ_CP082272.1"/>
</dbReference>
<evidence type="ECO:0000313" key="2">
    <source>
        <dbReference type="Proteomes" id="UP001182304"/>
    </source>
</evidence>
<dbReference type="EMBL" id="JANIEN010000021">
    <property type="protein sequence ID" value="MDT3453380.1"/>
    <property type="molecule type" value="Genomic_DNA"/>
</dbReference>
<sequence>MAQVDIRCPKCGSSNLKVRTSERMTMHSSKTLLFCHNCNACKIEVMSEITQVATANYEINEAAMRVNKPLDQTDTRQIEIETET</sequence>
<comment type="caution">
    <text evidence="1">The sequence shown here is derived from an EMBL/GenBank/DDBJ whole genome shotgun (WGS) entry which is preliminary data.</text>
</comment>
<name>A0AAW8V9U9_PASMD</name>
<evidence type="ECO:0000313" key="1">
    <source>
        <dbReference type="EMBL" id="MDT3453380.1"/>
    </source>
</evidence>
<reference evidence="1" key="1">
    <citation type="submission" date="2022-07" db="EMBL/GenBank/DDBJ databases">
        <title>Sequence of Pasteurella multocoda 17BRD-035.</title>
        <authorList>
            <person name="Roy Chowdhury P."/>
            <person name="Alhamami T."/>
            <person name="Trott D.J."/>
            <person name="Djordvevic S.P."/>
        </authorList>
    </citation>
    <scope>NUCLEOTIDE SEQUENCE</scope>
    <source>
        <strain evidence="1">17BRD-035</strain>
    </source>
</reference>
<proteinExistence type="predicted"/>
<dbReference type="Proteomes" id="UP001182304">
    <property type="component" value="Unassembled WGS sequence"/>
</dbReference>
<evidence type="ECO:0008006" key="3">
    <source>
        <dbReference type="Google" id="ProtNLM"/>
    </source>
</evidence>